<dbReference type="PANTHER" id="PTHR43428:SF1">
    <property type="entry name" value="ARSENATE REDUCTASE"/>
    <property type="match status" value="1"/>
</dbReference>
<name>A0ABT5S3E4_9BURK</name>
<dbReference type="Proteomes" id="UP001148932">
    <property type="component" value="Unassembled WGS sequence"/>
</dbReference>
<evidence type="ECO:0000313" key="3">
    <source>
        <dbReference type="EMBL" id="MDD2180470.1"/>
    </source>
</evidence>
<evidence type="ECO:0000259" key="2">
    <source>
        <dbReference type="SMART" id="SM00226"/>
    </source>
</evidence>
<organism evidence="3 4">
    <name type="scientific">Acidovorax benzenivorans</name>
    <dbReference type="NCBI Taxonomy" id="2987520"/>
    <lineage>
        <taxon>Bacteria</taxon>
        <taxon>Pseudomonadati</taxon>
        <taxon>Pseudomonadota</taxon>
        <taxon>Betaproteobacteria</taxon>
        <taxon>Burkholderiales</taxon>
        <taxon>Comamonadaceae</taxon>
        <taxon>Acidovorax</taxon>
    </lineage>
</organism>
<dbReference type="InterPro" id="IPR023485">
    <property type="entry name" value="Ptyr_pPase"/>
</dbReference>
<dbReference type="RefSeq" id="WP_274114471.1">
    <property type="nucleotide sequence ID" value="NZ_JAPCKI010000023.1"/>
</dbReference>
<dbReference type="Pfam" id="PF01451">
    <property type="entry name" value="LMWPc"/>
    <property type="match status" value="1"/>
</dbReference>
<comment type="caution">
    <text evidence="3">The sequence shown here is derived from an EMBL/GenBank/DDBJ whole genome shotgun (WGS) entry which is preliminary data.</text>
</comment>
<evidence type="ECO:0000313" key="4">
    <source>
        <dbReference type="Proteomes" id="UP001148932"/>
    </source>
</evidence>
<keyword evidence="4" id="KW-1185">Reference proteome</keyword>
<reference evidence="3" key="1">
    <citation type="submission" date="2022-10" db="EMBL/GenBank/DDBJ databases">
        <title>Description of microaerobic benzene degrading bacteria.</title>
        <authorList>
            <person name="Bedics A."/>
            <person name="Tancsics A."/>
            <person name="Banerjee S."/>
        </authorList>
    </citation>
    <scope>NUCLEOTIDE SEQUENCE</scope>
    <source>
        <strain evidence="3">D2M1</strain>
    </source>
</reference>
<dbReference type="SUPFAM" id="SSF52788">
    <property type="entry name" value="Phosphotyrosine protein phosphatases I"/>
    <property type="match status" value="1"/>
</dbReference>
<dbReference type="SMART" id="SM00226">
    <property type="entry name" value="LMWPc"/>
    <property type="match status" value="1"/>
</dbReference>
<dbReference type="PANTHER" id="PTHR43428">
    <property type="entry name" value="ARSENATE REDUCTASE"/>
    <property type="match status" value="1"/>
</dbReference>
<feature type="domain" description="Phosphotyrosine protein phosphatase I" evidence="2">
    <location>
        <begin position="5"/>
        <end position="144"/>
    </location>
</feature>
<accession>A0ABT5S3E4</accession>
<dbReference type="Gene3D" id="3.40.50.2300">
    <property type="match status" value="1"/>
</dbReference>
<dbReference type="EMBL" id="JAPCKI010000023">
    <property type="protein sequence ID" value="MDD2180470.1"/>
    <property type="molecule type" value="Genomic_DNA"/>
</dbReference>
<dbReference type="InterPro" id="IPR036196">
    <property type="entry name" value="Ptyr_pPase_sf"/>
</dbReference>
<gene>
    <name evidence="3" type="ORF">OIN59_23795</name>
</gene>
<sequence length="164" mass="18427">MRQVANVLFISVENALRSQLAEACLRHVAKGHLNAFSCGVPGRLAHAVSPIALEVLYRAGMPIAQLKPKSWDLFKAAGSPRMDYVISLDEQTAREHPAWPSQPELALWSYPPLLWTLAPVSDRERQAEHVLLSLQRRIEFLVSLQARVAHRSELRGDLRDLAHI</sequence>
<proteinExistence type="predicted"/>
<protein>
    <submittedName>
        <fullName evidence="3">Protein tyrosine phosphatase</fullName>
    </submittedName>
</protein>
<evidence type="ECO:0000256" key="1">
    <source>
        <dbReference type="ARBA" id="ARBA00022849"/>
    </source>
</evidence>
<keyword evidence="1" id="KW-0059">Arsenical resistance</keyword>